<dbReference type="Pfam" id="PF06580">
    <property type="entry name" value="His_kinase"/>
    <property type="match status" value="1"/>
</dbReference>
<reference evidence="4 5" key="1">
    <citation type="submission" date="2020-08" db="EMBL/GenBank/DDBJ databases">
        <title>Genomic Encyclopedia of Type Strains, Phase IV (KMG-IV): sequencing the most valuable type-strain genomes for metagenomic binning, comparative biology and taxonomic classification.</title>
        <authorList>
            <person name="Goeker M."/>
        </authorList>
    </citation>
    <scope>NUCLEOTIDE SEQUENCE [LARGE SCALE GENOMIC DNA]</scope>
    <source>
        <strain evidence="4 5">DSM 27165</strain>
    </source>
</reference>
<keyword evidence="4" id="KW-0418">Kinase</keyword>
<dbReference type="InterPro" id="IPR050640">
    <property type="entry name" value="Bact_2-comp_sensor_kinase"/>
</dbReference>
<name>A0A840MG72_9PROT</name>
<dbReference type="InterPro" id="IPR036890">
    <property type="entry name" value="HATPase_C_sf"/>
</dbReference>
<evidence type="ECO:0000259" key="3">
    <source>
        <dbReference type="Pfam" id="PF06580"/>
    </source>
</evidence>
<dbReference type="SUPFAM" id="SSF55874">
    <property type="entry name" value="ATPase domain of HSP90 chaperone/DNA topoisomerase II/histidine kinase"/>
    <property type="match status" value="1"/>
</dbReference>
<dbReference type="EMBL" id="JACHHY010000003">
    <property type="protein sequence ID" value="MBB5017400.1"/>
    <property type="molecule type" value="Genomic_DNA"/>
</dbReference>
<keyword evidence="1" id="KW-1133">Transmembrane helix</keyword>
<comment type="caution">
    <text evidence="4">The sequence shown here is derived from an EMBL/GenBank/DDBJ whole genome shotgun (WGS) entry which is preliminary data.</text>
</comment>
<dbReference type="GO" id="GO:0016020">
    <property type="term" value="C:membrane"/>
    <property type="evidence" value="ECO:0007669"/>
    <property type="project" value="InterPro"/>
</dbReference>
<keyword evidence="1" id="KW-0472">Membrane</keyword>
<evidence type="ECO:0000259" key="2">
    <source>
        <dbReference type="Pfam" id="PF02518"/>
    </source>
</evidence>
<feature type="transmembrane region" description="Helical" evidence="1">
    <location>
        <begin position="78"/>
        <end position="102"/>
    </location>
</feature>
<accession>A0A840MG72</accession>
<gene>
    <name evidence="4" type="ORF">HNQ59_000664</name>
</gene>
<feature type="transmembrane region" description="Helical" evidence="1">
    <location>
        <begin position="50"/>
        <end position="71"/>
    </location>
</feature>
<feature type="transmembrane region" description="Helical" evidence="1">
    <location>
        <begin position="24"/>
        <end position="44"/>
    </location>
</feature>
<protein>
    <submittedName>
        <fullName evidence="4">Signal transduction histidine kinase</fullName>
    </submittedName>
</protein>
<dbReference type="Pfam" id="PF02518">
    <property type="entry name" value="HATPase_c"/>
    <property type="match status" value="1"/>
</dbReference>
<keyword evidence="1" id="KW-0812">Transmembrane</keyword>
<dbReference type="PANTHER" id="PTHR34220:SF9">
    <property type="entry name" value="SIGNAL TRANSDUCTION HISTIDINE KINASE INTERNAL REGION DOMAIN-CONTAINING PROTEIN"/>
    <property type="match status" value="1"/>
</dbReference>
<feature type="domain" description="Histidine kinase/HSP90-like ATPase" evidence="2">
    <location>
        <begin position="262"/>
        <end position="353"/>
    </location>
</feature>
<evidence type="ECO:0000256" key="1">
    <source>
        <dbReference type="SAM" id="Phobius"/>
    </source>
</evidence>
<dbReference type="Proteomes" id="UP000575898">
    <property type="component" value="Unassembled WGS sequence"/>
</dbReference>
<dbReference type="AlphaFoldDB" id="A0A840MG72"/>
<dbReference type="RefSeq" id="WP_184035120.1">
    <property type="nucleotide sequence ID" value="NZ_JACHHY010000003.1"/>
</dbReference>
<feature type="transmembrane region" description="Helical" evidence="1">
    <location>
        <begin position="114"/>
        <end position="136"/>
    </location>
</feature>
<sequence length="361" mass="40603">MPLNTDMTTRNDPYTLSRHQCWRYVRNTFAINTIAGVIFSIMLGDWLRNMAISHVFGWSQFLTLNLTFMALKAYRPPVWLTYTVGATIGVFLGVGLNMWLLLPSWYDALIHRPSALAHTLVISFCIVVPLVLLFSVRDRLRDVQLAFQQKQAEQADIERRATAAQLKMLQAQIEPHFLFNTLANVISLIDYSPDQAKAALIHFNNYLRASLQRTRAHDATLSDELDLIRHYLSILQIRMGARLQFQIDCPPPLLGLPFPPMLVQPLVENAITHGLEPKIEGGTVQIQVRRMHDQLILSVTDNGLGWDHNPSSPGHGVALHNIRERLQARFGDQASLQLQSNNPGVAVTLTMPLGATSCPPH</sequence>
<keyword evidence="4" id="KW-0808">Transferase</keyword>
<organism evidence="4 5">
    <name type="scientific">Chitinivorax tropicus</name>
    <dbReference type="NCBI Taxonomy" id="714531"/>
    <lineage>
        <taxon>Bacteria</taxon>
        <taxon>Pseudomonadati</taxon>
        <taxon>Pseudomonadota</taxon>
        <taxon>Betaproteobacteria</taxon>
        <taxon>Chitinivorax</taxon>
    </lineage>
</organism>
<dbReference type="PANTHER" id="PTHR34220">
    <property type="entry name" value="SENSOR HISTIDINE KINASE YPDA"/>
    <property type="match status" value="1"/>
</dbReference>
<dbReference type="Gene3D" id="3.30.565.10">
    <property type="entry name" value="Histidine kinase-like ATPase, C-terminal domain"/>
    <property type="match status" value="1"/>
</dbReference>
<feature type="domain" description="Signal transduction histidine kinase internal region" evidence="3">
    <location>
        <begin position="164"/>
        <end position="243"/>
    </location>
</feature>
<dbReference type="InterPro" id="IPR003594">
    <property type="entry name" value="HATPase_dom"/>
</dbReference>
<evidence type="ECO:0000313" key="4">
    <source>
        <dbReference type="EMBL" id="MBB5017400.1"/>
    </source>
</evidence>
<dbReference type="InterPro" id="IPR010559">
    <property type="entry name" value="Sig_transdc_His_kin_internal"/>
</dbReference>
<keyword evidence="5" id="KW-1185">Reference proteome</keyword>
<dbReference type="GO" id="GO:0000155">
    <property type="term" value="F:phosphorelay sensor kinase activity"/>
    <property type="evidence" value="ECO:0007669"/>
    <property type="project" value="InterPro"/>
</dbReference>
<proteinExistence type="predicted"/>
<evidence type="ECO:0000313" key="5">
    <source>
        <dbReference type="Proteomes" id="UP000575898"/>
    </source>
</evidence>